<reference evidence="1 2" key="1">
    <citation type="submission" date="2012-12" db="EMBL/GenBank/DDBJ databases">
        <title>Novel taxa of Listeriaceae from agricultural environments in the United States.</title>
        <authorList>
            <person name="den Bakker H.C."/>
            <person name="Allred A."/>
            <person name="Warchocki S."/>
            <person name="Wright E.M."/>
            <person name="Burrell A."/>
            <person name="Nightingale K.K."/>
            <person name="Kephart D."/>
            <person name="Wiedmann M."/>
        </authorList>
    </citation>
    <scope>NUCLEOTIDE SEQUENCE [LARGE SCALE GENOMIC DNA]</scope>
    <source>
        <strain evidence="1 2">FSL S10-1203</strain>
    </source>
</reference>
<organism evidence="1 2">
    <name type="scientific">Listeria fleischmannii FSL S10-1203</name>
    <dbReference type="NCBI Taxonomy" id="1265822"/>
    <lineage>
        <taxon>Bacteria</taxon>
        <taxon>Bacillati</taxon>
        <taxon>Bacillota</taxon>
        <taxon>Bacilli</taxon>
        <taxon>Bacillales</taxon>
        <taxon>Listeriaceae</taxon>
        <taxon>Listeria</taxon>
    </lineage>
</organism>
<protein>
    <submittedName>
        <fullName evidence="1">Uncharacterized protein</fullName>
    </submittedName>
</protein>
<dbReference type="RefSeq" id="WP_036065681.1">
    <property type="nucleotide sequence ID" value="NZ_AODM01000107.1"/>
</dbReference>
<evidence type="ECO:0000313" key="2">
    <source>
        <dbReference type="Proteomes" id="UP000019241"/>
    </source>
</evidence>
<evidence type="ECO:0000313" key="1">
    <source>
        <dbReference type="EMBL" id="EUJ42709.1"/>
    </source>
</evidence>
<proteinExistence type="predicted"/>
<name>W7CSQ2_9LIST</name>
<gene>
    <name evidence="1" type="ORF">MCOL2_20868</name>
</gene>
<comment type="caution">
    <text evidence="1">The sequence shown here is derived from an EMBL/GenBank/DDBJ whole genome shotgun (WGS) entry which is preliminary data.</text>
</comment>
<feature type="non-terminal residue" evidence="1">
    <location>
        <position position="1"/>
    </location>
</feature>
<dbReference type="AlphaFoldDB" id="W7CSQ2"/>
<accession>W7CSQ2</accession>
<dbReference type="Proteomes" id="UP000019241">
    <property type="component" value="Unassembled WGS sequence"/>
</dbReference>
<dbReference type="EMBL" id="AODM01000107">
    <property type="protein sequence ID" value="EUJ42709.1"/>
    <property type="molecule type" value="Genomic_DNA"/>
</dbReference>
<sequence>TKKEPFQWEGSQLVGKTQSLRKTKTILTKIRLLTNGEILAGPSTGAERTRVREHRNGGFNDEDCRLSAV</sequence>